<reference evidence="1" key="1">
    <citation type="submission" date="2022-03" db="EMBL/GenBank/DDBJ databases">
        <title>Genomic analyses of argali, domestic sheep and their hybrids provide insights into chromosomal evolution, heterosis and genetic basis of agronomic traits.</title>
        <authorList>
            <person name="Li M."/>
        </authorList>
    </citation>
    <scope>NUCLEOTIDE SEQUENCE</scope>
    <source>
        <strain evidence="1">F1 hybrid</strain>
    </source>
</reference>
<gene>
    <name evidence="1" type="ORF">MJG53_014082</name>
</gene>
<evidence type="ECO:0000313" key="2">
    <source>
        <dbReference type="Proteomes" id="UP001057279"/>
    </source>
</evidence>
<accession>A0ACB9ULA3</accession>
<protein>
    <submittedName>
        <fullName evidence="1">Uncharacterized protein</fullName>
    </submittedName>
</protein>
<proteinExistence type="predicted"/>
<name>A0ACB9ULA3_9CETA</name>
<comment type="caution">
    <text evidence="1">The sequence shown here is derived from an EMBL/GenBank/DDBJ whole genome shotgun (WGS) entry which is preliminary data.</text>
</comment>
<dbReference type="Proteomes" id="UP001057279">
    <property type="component" value="Linkage Group LG16"/>
</dbReference>
<organism evidence="1 2">
    <name type="scientific">Ovis ammon polii x Ovis aries</name>
    <dbReference type="NCBI Taxonomy" id="2918886"/>
    <lineage>
        <taxon>Eukaryota</taxon>
        <taxon>Metazoa</taxon>
        <taxon>Chordata</taxon>
        <taxon>Craniata</taxon>
        <taxon>Vertebrata</taxon>
        <taxon>Euteleostomi</taxon>
        <taxon>Mammalia</taxon>
        <taxon>Eutheria</taxon>
        <taxon>Laurasiatheria</taxon>
        <taxon>Artiodactyla</taxon>
        <taxon>Ruminantia</taxon>
        <taxon>Pecora</taxon>
        <taxon>Bovidae</taxon>
        <taxon>Caprinae</taxon>
        <taxon>Ovis</taxon>
    </lineage>
</organism>
<dbReference type="EMBL" id="CM043041">
    <property type="protein sequence ID" value="KAI4571976.1"/>
    <property type="molecule type" value="Genomic_DNA"/>
</dbReference>
<evidence type="ECO:0000313" key="1">
    <source>
        <dbReference type="EMBL" id="KAI4571976.1"/>
    </source>
</evidence>
<sequence length="110" mass="12189">MGYIGYQALLWNFPGKNTGVSSHFFLQFNPGIKPASSVPSALEEPLGKPNSLVLSSNLSLQNYPFSPGSSLLRYTKISQAFQRTDPTYFRADSLTILQMKDLDSFLATLH</sequence>
<keyword evidence="2" id="KW-1185">Reference proteome</keyword>